<evidence type="ECO:0000313" key="3">
    <source>
        <dbReference type="Proteomes" id="UP000622533"/>
    </source>
</evidence>
<dbReference type="RefSeq" id="WP_193917677.1">
    <property type="nucleotide sequence ID" value="NZ_JADEXS020000001.1"/>
</dbReference>
<sequence>MVKLRVQELAQEKVYRLLSLISGVSEDAIETYVSQTSEDFQKIATPLDWSFTKPGAAQVFEMLDHEKAKGMAVSLLSKAADISAPDMARYADENEDFAIAEKIEELKKIAQALDVEMVELVKPNEKNEGVKLKLVELTQEKQISLKELATRSQIEFPIICFYSSQPIEKKKLTQQPFSKNLKEISKVLNCTLEDLQEKEKVELPPTILRVQEFLDTTDLNINDLSLLLGVSSEFIDLIATNPIDIGNMPKWGEEKIICEIICKILRCTCN</sequence>
<gene>
    <name evidence="2" type="ORF">IQ276_15550</name>
</gene>
<dbReference type="PROSITE" id="PS50943">
    <property type="entry name" value="HTH_CROC1"/>
    <property type="match status" value="1"/>
</dbReference>
<reference evidence="2" key="1">
    <citation type="submission" date="2020-10" db="EMBL/GenBank/DDBJ databases">
        <authorList>
            <person name="Castelo-Branco R."/>
            <person name="Eusebio N."/>
            <person name="Adriana R."/>
            <person name="Vieira A."/>
            <person name="Brugerolle De Fraissinette N."/>
            <person name="Rezende De Castro R."/>
            <person name="Schneider M.P."/>
            <person name="Vasconcelos V."/>
            <person name="Leao P.N."/>
        </authorList>
    </citation>
    <scope>NUCLEOTIDE SEQUENCE</scope>
    <source>
        <strain evidence="2">LEGE 12446</strain>
    </source>
</reference>
<dbReference type="EMBL" id="JADEXS010000194">
    <property type="protein sequence ID" value="MBE9023794.1"/>
    <property type="molecule type" value="Genomic_DNA"/>
</dbReference>
<feature type="domain" description="HTH cro/C1-type" evidence="1">
    <location>
        <begin position="102"/>
        <end position="120"/>
    </location>
</feature>
<dbReference type="InterPro" id="IPR001387">
    <property type="entry name" value="Cro/C1-type_HTH"/>
</dbReference>
<dbReference type="AlphaFoldDB" id="A0A8J6ZXL5"/>
<keyword evidence="3" id="KW-1185">Reference proteome</keyword>
<name>A0A8J6ZXL5_DESMC</name>
<protein>
    <recommendedName>
        <fullName evidence="1">HTH cro/C1-type domain-containing protein</fullName>
    </recommendedName>
</protein>
<evidence type="ECO:0000259" key="1">
    <source>
        <dbReference type="PROSITE" id="PS50943"/>
    </source>
</evidence>
<evidence type="ECO:0000313" key="2">
    <source>
        <dbReference type="EMBL" id="MBE9023794.1"/>
    </source>
</evidence>
<proteinExistence type="predicted"/>
<organism evidence="2 3">
    <name type="scientific">Desmonostoc muscorum LEGE 12446</name>
    <dbReference type="NCBI Taxonomy" id="1828758"/>
    <lineage>
        <taxon>Bacteria</taxon>
        <taxon>Bacillati</taxon>
        <taxon>Cyanobacteriota</taxon>
        <taxon>Cyanophyceae</taxon>
        <taxon>Nostocales</taxon>
        <taxon>Nostocaceae</taxon>
        <taxon>Desmonostoc</taxon>
    </lineage>
</organism>
<dbReference type="Proteomes" id="UP000622533">
    <property type="component" value="Unassembled WGS sequence"/>
</dbReference>
<comment type="caution">
    <text evidence="2">The sequence shown here is derived from an EMBL/GenBank/DDBJ whole genome shotgun (WGS) entry which is preliminary data.</text>
</comment>
<accession>A0A8J6ZXL5</accession>